<feature type="transmembrane region" description="Helical" evidence="6">
    <location>
        <begin position="40"/>
        <end position="63"/>
    </location>
</feature>
<evidence type="ECO:0000313" key="8">
    <source>
        <dbReference type="Proteomes" id="UP000683291"/>
    </source>
</evidence>
<feature type="transmembrane region" description="Helical" evidence="6">
    <location>
        <begin position="186"/>
        <end position="208"/>
    </location>
</feature>
<evidence type="ECO:0000256" key="5">
    <source>
        <dbReference type="ARBA" id="ARBA00023136"/>
    </source>
</evidence>
<dbReference type="AlphaFoldDB" id="A0A975PLV4"/>
<dbReference type="RefSeq" id="WP_212703957.1">
    <property type="nucleotide sequence ID" value="NZ_CP073581.1"/>
</dbReference>
<keyword evidence="3 6" id="KW-0812">Transmembrane</keyword>
<gene>
    <name evidence="7" type="ORF">KDD17_12455</name>
</gene>
<accession>A0A975PLV4</accession>
<dbReference type="KEGG" id="sual:KDD17_12455"/>
<evidence type="ECO:0000256" key="4">
    <source>
        <dbReference type="ARBA" id="ARBA00022989"/>
    </source>
</evidence>
<name>A0A975PLV4_9RHOB</name>
<protein>
    <submittedName>
        <fullName evidence="7">LysE family transporter</fullName>
    </submittedName>
</protein>
<keyword evidence="4 6" id="KW-1133">Transmembrane helix</keyword>
<comment type="subcellular location">
    <subcellularLocation>
        <location evidence="1">Cell membrane</location>
        <topology evidence="1">Multi-pass membrane protein</topology>
    </subcellularLocation>
</comment>
<evidence type="ECO:0000256" key="6">
    <source>
        <dbReference type="SAM" id="Phobius"/>
    </source>
</evidence>
<evidence type="ECO:0000313" key="7">
    <source>
        <dbReference type="EMBL" id="QUJ75756.1"/>
    </source>
</evidence>
<sequence>MSGYELALLWFAWVLAGASPGPATLGIAGTSMTQGRRAGVIFALGILCGGAFWGIAAALGMSAVMVANVWVFEILRYAGAAYLLYLAVKSLRSALRRRAPLAPLSKGAVAAGRIFAKGALIHLTNPKAIISWGAVYAIALPAGSAPADLLWLFGFLYSGGIVVFLGYAVAFSSARVVAAYTRLRRWFEGGFALLFGAAGIKILTARIVP</sequence>
<dbReference type="PANTHER" id="PTHR30086:SF19">
    <property type="entry name" value="THREONINE EFFLUX PROTEIN"/>
    <property type="match status" value="1"/>
</dbReference>
<feature type="transmembrane region" description="Helical" evidence="6">
    <location>
        <begin position="69"/>
        <end position="88"/>
    </location>
</feature>
<feature type="transmembrane region" description="Helical" evidence="6">
    <location>
        <begin position="151"/>
        <end position="174"/>
    </location>
</feature>
<dbReference type="InterPro" id="IPR001123">
    <property type="entry name" value="LeuE-type"/>
</dbReference>
<dbReference type="EMBL" id="CP073581">
    <property type="protein sequence ID" value="QUJ75756.1"/>
    <property type="molecule type" value="Genomic_DNA"/>
</dbReference>
<feature type="transmembrane region" description="Helical" evidence="6">
    <location>
        <begin position="128"/>
        <end position="145"/>
    </location>
</feature>
<dbReference type="Proteomes" id="UP000683291">
    <property type="component" value="Chromosome 1"/>
</dbReference>
<reference evidence="7" key="1">
    <citation type="submission" date="2021-04" db="EMBL/GenBank/DDBJ databases">
        <title>Complete genome sequence for Sulfitobacter sp. strain JK7-1.</title>
        <authorList>
            <person name="Park S.-J."/>
        </authorList>
    </citation>
    <scope>NUCLEOTIDE SEQUENCE</scope>
    <source>
        <strain evidence="7">JK7-1</strain>
    </source>
</reference>
<proteinExistence type="predicted"/>
<dbReference type="GO" id="GO:0015171">
    <property type="term" value="F:amino acid transmembrane transporter activity"/>
    <property type="evidence" value="ECO:0007669"/>
    <property type="project" value="TreeGrafter"/>
</dbReference>
<keyword evidence="2" id="KW-1003">Cell membrane</keyword>
<keyword evidence="5 6" id="KW-0472">Membrane</keyword>
<organism evidence="7 8">
    <name type="scientific">Sulfitobacter albidus</name>
    <dbReference type="NCBI Taxonomy" id="2829501"/>
    <lineage>
        <taxon>Bacteria</taxon>
        <taxon>Pseudomonadati</taxon>
        <taxon>Pseudomonadota</taxon>
        <taxon>Alphaproteobacteria</taxon>
        <taxon>Rhodobacterales</taxon>
        <taxon>Roseobacteraceae</taxon>
        <taxon>Sulfitobacter</taxon>
    </lineage>
</organism>
<feature type="transmembrane region" description="Helical" evidence="6">
    <location>
        <begin position="6"/>
        <end position="28"/>
    </location>
</feature>
<evidence type="ECO:0000256" key="2">
    <source>
        <dbReference type="ARBA" id="ARBA00022475"/>
    </source>
</evidence>
<keyword evidence="8" id="KW-1185">Reference proteome</keyword>
<dbReference type="Pfam" id="PF01810">
    <property type="entry name" value="LysE"/>
    <property type="match status" value="1"/>
</dbReference>
<dbReference type="PANTHER" id="PTHR30086">
    <property type="entry name" value="ARGININE EXPORTER PROTEIN ARGO"/>
    <property type="match status" value="1"/>
</dbReference>
<evidence type="ECO:0000256" key="3">
    <source>
        <dbReference type="ARBA" id="ARBA00022692"/>
    </source>
</evidence>
<evidence type="ECO:0000256" key="1">
    <source>
        <dbReference type="ARBA" id="ARBA00004651"/>
    </source>
</evidence>
<dbReference type="GO" id="GO:0005886">
    <property type="term" value="C:plasma membrane"/>
    <property type="evidence" value="ECO:0007669"/>
    <property type="project" value="UniProtKB-SubCell"/>
</dbReference>